<name>A0A4T0BH21_AURPU</name>
<sequence>MWRMAARRVAEGRDVSDRYERVPPPEMAVAYRNEVAAQAEAQSASIQALIGAIQEHTSALDRNTAALDRAAGLWP</sequence>
<protein>
    <submittedName>
        <fullName evidence="1">Uncharacterized protein</fullName>
    </submittedName>
</protein>
<comment type="caution">
    <text evidence="1">The sequence shown here is derived from an EMBL/GenBank/DDBJ whole genome shotgun (WGS) entry which is preliminary data.</text>
</comment>
<evidence type="ECO:0000313" key="2">
    <source>
        <dbReference type="Proteomes" id="UP000308724"/>
    </source>
</evidence>
<gene>
    <name evidence="1" type="ORF">D6C78_07390</name>
</gene>
<organism evidence="1 2">
    <name type="scientific">Aureobasidium pullulans</name>
    <name type="common">Black yeast</name>
    <name type="synonym">Pullularia pullulans</name>
    <dbReference type="NCBI Taxonomy" id="5580"/>
    <lineage>
        <taxon>Eukaryota</taxon>
        <taxon>Fungi</taxon>
        <taxon>Dikarya</taxon>
        <taxon>Ascomycota</taxon>
        <taxon>Pezizomycotina</taxon>
        <taxon>Dothideomycetes</taxon>
        <taxon>Dothideomycetidae</taxon>
        <taxon>Dothideales</taxon>
        <taxon>Saccotheciaceae</taxon>
        <taxon>Aureobasidium</taxon>
    </lineage>
</organism>
<proteinExistence type="predicted"/>
<accession>A0A4T0BH21</accession>
<dbReference type="Proteomes" id="UP000308724">
    <property type="component" value="Unassembled WGS sequence"/>
</dbReference>
<dbReference type="AlphaFoldDB" id="A0A4T0BH21"/>
<dbReference type="EMBL" id="QZBZ01000185">
    <property type="protein sequence ID" value="TIA33660.1"/>
    <property type="molecule type" value="Genomic_DNA"/>
</dbReference>
<reference evidence="1 2" key="1">
    <citation type="submission" date="2018-10" db="EMBL/GenBank/DDBJ databases">
        <title>Fifty Aureobasidium pullulans genomes reveal a recombining polyextremotolerant generalist.</title>
        <authorList>
            <person name="Gostincar C."/>
            <person name="Turk M."/>
            <person name="Zajc J."/>
            <person name="Gunde-Cimerman N."/>
        </authorList>
    </citation>
    <scope>NUCLEOTIDE SEQUENCE [LARGE SCALE GENOMIC DNA]</scope>
    <source>
        <strain evidence="1 2">EXF-1645</strain>
    </source>
</reference>
<evidence type="ECO:0000313" key="1">
    <source>
        <dbReference type="EMBL" id="TIA33660.1"/>
    </source>
</evidence>